<feature type="compositionally biased region" description="Low complexity" evidence="20">
    <location>
        <begin position="28"/>
        <end position="40"/>
    </location>
</feature>
<evidence type="ECO:0000313" key="24">
    <source>
        <dbReference type="EMBL" id="TGZ83123.1"/>
    </source>
</evidence>
<evidence type="ECO:0000256" key="18">
    <source>
        <dbReference type="ARBA" id="ARBA00030459"/>
    </source>
</evidence>
<dbReference type="SUPFAM" id="SSF48371">
    <property type="entry name" value="ARM repeat"/>
    <property type="match status" value="1"/>
</dbReference>
<evidence type="ECO:0000259" key="21">
    <source>
        <dbReference type="PROSITE" id="PS50290"/>
    </source>
</evidence>
<dbReference type="SMART" id="SM00146">
    <property type="entry name" value="PI3Kc"/>
    <property type="match status" value="1"/>
</dbReference>
<dbReference type="InterPro" id="IPR050517">
    <property type="entry name" value="DDR_Repair_Kinase"/>
</dbReference>
<accession>A0A4S2N268</accession>
<evidence type="ECO:0000256" key="13">
    <source>
        <dbReference type="ARBA" id="ARBA00023204"/>
    </source>
</evidence>
<reference evidence="24 25" key="1">
    <citation type="submission" date="2019-04" db="EMBL/GenBank/DDBJ databases">
        <title>Comparative genomics and transcriptomics to analyze fruiting body development in filamentous ascomycetes.</title>
        <authorList>
            <consortium name="DOE Joint Genome Institute"/>
            <person name="Lutkenhaus R."/>
            <person name="Traeger S."/>
            <person name="Breuer J."/>
            <person name="Kuo A."/>
            <person name="Lipzen A."/>
            <person name="Pangilinan J."/>
            <person name="Dilworth D."/>
            <person name="Sandor L."/>
            <person name="Poggeler S."/>
            <person name="Barry K."/>
            <person name="Grigoriev I.V."/>
            <person name="Nowrousian M."/>
        </authorList>
    </citation>
    <scope>NUCLEOTIDE SEQUENCE [LARGE SCALE GENOMIC DNA]</scope>
    <source>
        <strain evidence="24 25">CBS 389.68</strain>
    </source>
</reference>
<dbReference type="InterPro" id="IPR014009">
    <property type="entry name" value="PIK_FAT"/>
</dbReference>
<evidence type="ECO:0000256" key="17">
    <source>
        <dbReference type="ARBA" id="ARBA00029679"/>
    </source>
</evidence>
<dbReference type="Gene3D" id="1.25.40.10">
    <property type="entry name" value="Tetratricopeptide repeat domain"/>
    <property type="match status" value="1"/>
</dbReference>
<evidence type="ECO:0000256" key="3">
    <source>
        <dbReference type="ARBA" id="ARBA00011370"/>
    </source>
</evidence>
<organism evidence="24 25">
    <name type="scientific">Ascodesmis nigricans</name>
    <dbReference type="NCBI Taxonomy" id="341454"/>
    <lineage>
        <taxon>Eukaryota</taxon>
        <taxon>Fungi</taxon>
        <taxon>Dikarya</taxon>
        <taxon>Ascomycota</taxon>
        <taxon>Pezizomycotina</taxon>
        <taxon>Pezizomycetes</taxon>
        <taxon>Pezizales</taxon>
        <taxon>Ascodesmidaceae</taxon>
        <taxon>Ascodesmis</taxon>
    </lineage>
</organism>
<dbReference type="InterPro" id="IPR016024">
    <property type="entry name" value="ARM-type_fold"/>
</dbReference>
<dbReference type="InterPro" id="IPR011009">
    <property type="entry name" value="Kinase-like_dom_sf"/>
</dbReference>
<dbReference type="GO" id="GO:0006281">
    <property type="term" value="P:DNA repair"/>
    <property type="evidence" value="ECO:0007669"/>
    <property type="project" value="UniProtKB-KW"/>
</dbReference>
<evidence type="ECO:0000256" key="15">
    <source>
        <dbReference type="ARBA" id="ARBA00023254"/>
    </source>
</evidence>
<dbReference type="Pfam" id="PF25030">
    <property type="entry name" value="M-HEAT_ATR"/>
    <property type="match status" value="1"/>
</dbReference>
<evidence type="ECO:0000256" key="8">
    <source>
        <dbReference type="ARBA" id="ARBA00022741"/>
    </source>
</evidence>
<keyword evidence="10" id="KW-0418">Kinase</keyword>
<evidence type="ECO:0000256" key="19">
    <source>
        <dbReference type="ARBA" id="ARBA00033001"/>
    </source>
</evidence>
<evidence type="ECO:0000259" key="22">
    <source>
        <dbReference type="PROSITE" id="PS51189"/>
    </source>
</evidence>
<feature type="region of interest" description="Disordered" evidence="20">
    <location>
        <begin position="1"/>
        <end position="40"/>
    </location>
</feature>
<protein>
    <recommendedName>
        <fullName evidence="5">Serine/threonine-protein kinase MEC1</fullName>
        <ecNumber evidence="4">2.7.11.1</ecNumber>
    </recommendedName>
    <alternativeName>
        <fullName evidence="19">ATR homolog</fullName>
    </alternativeName>
    <alternativeName>
        <fullName evidence="18">DNA-damage checkpoint kinase MEC1</fullName>
    </alternativeName>
    <alternativeName>
        <fullName evidence="17">Mitosis entry checkpoint protein 1</fullName>
    </alternativeName>
</protein>
<dbReference type="PANTHER" id="PTHR11139">
    <property type="entry name" value="ATAXIA TELANGIECTASIA MUTATED ATM -RELATED"/>
    <property type="match status" value="1"/>
</dbReference>
<dbReference type="PROSITE" id="PS51189">
    <property type="entry name" value="FAT"/>
    <property type="match status" value="1"/>
</dbReference>
<comment type="subcellular location">
    <subcellularLocation>
        <location evidence="1">Nucleus</location>
    </subcellularLocation>
</comment>
<dbReference type="InterPro" id="IPR012993">
    <property type="entry name" value="UME"/>
</dbReference>
<dbReference type="PANTHER" id="PTHR11139:SF125">
    <property type="entry name" value="SERINE_THREONINE-PROTEIN KINASE MEC1"/>
    <property type="match status" value="1"/>
</dbReference>
<dbReference type="GO" id="GO:0000077">
    <property type="term" value="P:DNA damage checkpoint signaling"/>
    <property type="evidence" value="ECO:0007669"/>
    <property type="project" value="TreeGrafter"/>
</dbReference>
<feature type="region of interest" description="Disordered" evidence="20">
    <location>
        <begin position="1455"/>
        <end position="1480"/>
    </location>
</feature>
<evidence type="ECO:0000256" key="9">
    <source>
        <dbReference type="ARBA" id="ARBA00022763"/>
    </source>
</evidence>
<evidence type="ECO:0000313" key="25">
    <source>
        <dbReference type="Proteomes" id="UP000298138"/>
    </source>
</evidence>
<proteinExistence type="inferred from homology"/>
<dbReference type="InterPro" id="IPR058681">
    <property type="entry name" value="HEAT_MEC1_N"/>
</dbReference>
<evidence type="ECO:0000256" key="11">
    <source>
        <dbReference type="ARBA" id="ARBA00022840"/>
    </source>
</evidence>
<dbReference type="Proteomes" id="UP000298138">
    <property type="component" value="Unassembled WGS sequence"/>
</dbReference>
<keyword evidence="12" id="KW-0156">Chromatin regulator</keyword>
<keyword evidence="11" id="KW-0067">ATP-binding</keyword>
<dbReference type="InterPro" id="IPR000403">
    <property type="entry name" value="PI3/4_kinase_cat_dom"/>
</dbReference>
<sequence>MNPPSTMSARKSWRRSSMLPPGAPPPASSRLQASQQAPPSSSIALIVQSLPKIGDARDSIPVPEKEAFQALLNELFQEEDGNDDISQNHAIIPIITGAGICVLLKDDPFASVEELLKQAENSLMVLRIIIRRTPECLFCPPPPGSSQKDQTYLGLWLVAKLLPILAHLPAQSLVDQLLATIQAVFIAAANVADDRVYLKTMVDFCQSCYHSAIWSFCEKSTIQTAAAKIFQVEFPPETFSVPPNAWKGLNEFNPIPLRFKIQNPEAAGLIGIHLHSLFVQLNIASEGHAILANAIARMSALQQGLSKMWSTLNVWDTLPIVCEMTESIRLRILQALEESVTATLPGAAGGFRSQSLYLLATRCLLDVLKRPVERNNQLVEHAIAGLLLELLTLAENSQFIHSLVKDRLLPATSSLMTDEPTWKLLCHDLQIAFLSVSYYFNGASEMTTALFEATGGEWTCKDKNLGGKLTHVRNLIPADPYKPPQNENWPNKRPRLSTFNDDESLSDLFASQVYSLLGNQPANDLAGLSKIAATGYVKLSTEQQCKVVDNLGLLSCAHSGMLHRSKAGSEYVYRCSFCDTGIESRDLIPGQCKDGEDSEILETFKVLITLDEFNESPTVKCRAMRSLRRVTNHTYNLEYLELDKSALGSWCIGGLFSSRRELRIAAGRILPSFVNFTREDREFEEAMEKREMRMTQQNMSQMTRISRAKGQEIAKHNRIMIAKELHTFTEPKFQETCVMAWGQLGRIYKATDLNLVLVRLVEYLGHSSTFITGVALSELSEIARVHSVTPRRLLSPFYRSISYPVVSHLITKPQVAENLTSLLAMDVDEFLKITRVYTLPYLVLSQNRKVINRIAAACGHEGQPQIICHDNIAPILSVLFVQNVDDLEGNAQKLLEGIAPVFKASKVDELVRPDAVPIAGELLKSYSDAGQEMRLRILKALKLVAKLCDKKPPKPKKQDKQDPLGSFFQMHVLGLCQHFSESMREPHTMTPLSDKIRCLNAVKDMLELAKGWVVDGLPQITAYLQQAMESEELRANALLAWKSAIENLEDHQVQSIIGQTFSLVVQYWGQLDVTAYAAVREMIDHLFSDRRQAIKEVVDSIPSLASIPLFSRYNKYLLKWRDNPSPDVELRHLITRVKHENGAVVEQALVELVAALQRNEATLHKSIVLEKPDPVISEIVRCLLDVVLRFKDTLPDMKQRINDLCGQCLGLIGALDPAQVEAPREKEEMIVLHYFSKADESKDFVLFFLEKVLVKAFLAATESKSQLLLAWAAQELLRFCDLTSETLFSRRLGQKTPIQKKWESLSVSARATLTPLLTSKYVLGTKAEVPEITYPVFSNEITYRGWINTFLQDIMSNYVGENASTIFSTCLRILKGQNIAILHFLLPYAVTQNVICGTPQHSKNIAKEFLAVMKHRCDSSNPHEIWLLQHCSEAVFMVTDYMTRWLRDRRRYNVEQKERQRRKNTNVHGDDADPEADYDEPVQRVDAFLKSIPPDLMGLRSLEVQSYSRALLYWEQHIRQTSATATEAEMEPLYQELQKIYTHIDEPDGMEGISTKIANLDIEQQVLEHRKAGRWTAALTWYEQMVEQKPGDRHLQNDLVSCLRDSGQFDVLLRQIDSMMATSPVSHSALLPSAVEASWVTGQWNLLEKYLQMSVPKTNYDVSLGRSLMALKRGDLEDFQKQIMDAREDVVSAMTETTASSVRQCHGALVKLHALTELTDIAAVLSESTDLSAAVRNEDPVTNAPGLKNRLDTRLHLLGMYEKDKQYILALRRAAFELSPHSEPIELLPQPGRVPNQLPVIDELKVSAWLSTARLARKDSAEKQAFNAVHHALRLNKTLSAVEHAKLLWHCGQHQHAIRNLTKVLESRVLEFDASDKSDSRTVSTSTTSTIGTAVTAVGGRSRTVTADGKMTQSMRVAKAKLLRAKWIDETGRTSSDKVLEQYRDASSWFAKWEQGFYYIGRYYNRLYMEQSELDLENQTQVFVTGELARLIAQNYARALRCGVKYIFQTMPRLLTVWLDLGDNMGVINTSKALTLDYISFTERGRKKSLDAINDTITRSVTRDLLQPWMFYTAFPQIISRMTHSHKAVYDCIEIIIHQVLNAYPQQALWSITAASKSTDVTRNKRGNRILRKLQQSKAQPRGNRGRPLVMTDLVQGATRLTDQLVRLCNVEISTKIMSTTLSASPISMDPAKMAPVGMFVPAQRVLAITLPPPTFGMSEMQEYMPFMESQPTIEKFEENVEIMNSLQKPRRITIVGSDGKRYGFLCKPKDDLRKDQRLLEFSTMIDRLLKKDPESHRRRLLIRTYCVTPLNEECGLIEWVENIRTLRDIILKNLGVRGIKMNYYAIRTLLDESSSDGANNTQAYYELLRMYPPVFADWFLTTFPDPSTWFTSRLRYTHTCAAMSMVGSIIGLGDRHGENILFSTLTGDTVHVDFNCLFDKGLSFEKPERVPFRLTQNMVDALGPSGAEGVFRKACETTIRLLRNNIDTMMTVLEAFTHDPAVDMVSNVHKRKQNFKPGVMIPPRSQKEVMERIVRRLRGVVEEAERGGEAGRERRGGGVGGEERLSVEGQVEVLIGRAIDPDNLKNMYVGWCPFF</sequence>
<comment type="subunit">
    <text evidence="3">Associates with DNA double-strand breaks.</text>
</comment>
<gene>
    <name evidence="24" type="ORF">EX30DRAFT_394358</name>
</gene>
<dbReference type="PROSITE" id="PS51190">
    <property type="entry name" value="FATC"/>
    <property type="match status" value="1"/>
</dbReference>
<comment type="similarity">
    <text evidence="2">Belongs to the PI3/PI4-kinase family. ATM subfamily.</text>
</comment>
<dbReference type="EMBL" id="ML220114">
    <property type="protein sequence ID" value="TGZ83123.1"/>
    <property type="molecule type" value="Genomic_DNA"/>
</dbReference>
<dbReference type="Pfam" id="PF23593">
    <property type="entry name" value="HEAT_ATR"/>
    <property type="match status" value="1"/>
</dbReference>
<evidence type="ECO:0000259" key="23">
    <source>
        <dbReference type="PROSITE" id="PS51190"/>
    </source>
</evidence>
<dbReference type="GO" id="GO:0000723">
    <property type="term" value="P:telomere maintenance"/>
    <property type="evidence" value="ECO:0007669"/>
    <property type="project" value="TreeGrafter"/>
</dbReference>
<dbReference type="GO" id="GO:0005694">
    <property type="term" value="C:chromosome"/>
    <property type="evidence" value="ECO:0007669"/>
    <property type="project" value="TreeGrafter"/>
</dbReference>
<keyword evidence="13" id="KW-0234">DNA repair</keyword>
<evidence type="ECO:0000256" key="14">
    <source>
        <dbReference type="ARBA" id="ARBA00023242"/>
    </source>
</evidence>
<dbReference type="Pfam" id="PF00454">
    <property type="entry name" value="PI3_PI4_kinase"/>
    <property type="match status" value="1"/>
</dbReference>
<keyword evidence="9" id="KW-0227">DNA damage</keyword>
<keyword evidence="7" id="KW-0808">Transferase</keyword>
<evidence type="ECO:0000256" key="20">
    <source>
        <dbReference type="SAM" id="MobiDB-lite"/>
    </source>
</evidence>
<dbReference type="Pfam" id="PF02259">
    <property type="entry name" value="FAT"/>
    <property type="match status" value="1"/>
</dbReference>
<keyword evidence="6" id="KW-0723">Serine/threonine-protein kinase</keyword>
<dbReference type="InterPro" id="IPR003151">
    <property type="entry name" value="PIK-rel_kinase_FAT"/>
</dbReference>
<dbReference type="Gene3D" id="3.30.1010.10">
    <property type="entry name" value="Phosphatidylinositol 3-kinase Catalytic Subunit, Chain A, domain 4"/>
    <property type="match status" value="1"/>
</dbReference>
<dbReference type="InterPro" id="IPR056802">
    <property type="entry name" value="ATR-like_M-HEAT"/>
</dbReference>
<keyword evidence="25" id="KW-1185">Reference proteome</keyword>
<evidence type="ECO:0000256" key="10">
    <source>
        <dbReference type="ARBA" id="ARBA00022777"/>
    </source>
</evidence>
<dbReference type="FunCoup" id="A0A4S2N268">
    <property type="interactions" value="1158"/>
</dbReference>
<dbReference type="SUPFAM" id="SSF56112">
    <property type="entry name" value="Protein kinase-like (PK-like)"/>
    <property type="match status" value="1"/>
</dbReference>
<dbReference type="InParanoid" id="A0A4S2N268"/>
<dbReference type="PROSITE" id="PS50290">
    <property type="entry name" value="PI3_4_KINASE_3"/>
    <property type="match status" value="1"/>
</dbReference>
<dbReference type="EC" id="2.7.11.1" evidence="4"/>
<evidence type="ECO:0000256" key="16">
    <source>
        <dbReference type="ARBA" id="ARBA00025079"/>
    </source>
</evidence>
<keyword evidence="8" id="KW-0547">Nucleotide-binding</keyword>
<dbReference type="InterPro" id="IPR036940">
    <property type="entry name" value="PI3/4_kinase_cat_sf"/>
</dbReference>
<dbReference type="Pfam" id="PF25385">
    <property type="entry name" value="HEAT_MEC1_N"/>
    <property type="match status" value="1"/>
</dbReference>
<dbReference type="GO" id="GO:0005524">
    <property type="term" value="F:ATP binding"/>
    <property type="evidence" value="ECO:0007669"/>
    <property type="project" value="UniProtKB-KW"/>
</dbReference>
<dbReference type="GO" id="GO:0005634">
    <property type="term" value="C:nucleus"/>
    <property type="evidence" value="ECO:0007669"/>
    <property type="project" value="UniProtKB-SubCell"/>
</dbReference>
<feature type="domain" description="PI3K/PI4K catalytic" evidence="21">
    <location>
        <begin position="2237"/>
        <end position="2546"/>
    </location>
</feature>
<dbReference type="OrthoDB" id="381190at2759"/>
<dbReference type="InterPro" id="IPR057564">
    <property type="entry name" value="HEAT_ATR"/>
</dbReference>
<dbReference type="InterPro" id="IPR011990">
    <property type="entry name" value="TPR-like_helical_dom_sf"/>
</dbReference>
<dbReference type="Gene3D" id="1.10.1070.11">
    <property type="entry name" value="Phosphatidylinositol 3-/4-kinase, catalytic domain"/>
    <property type="match status" value="1"/>
</dbReference>
<evidence type="ECO:0000256" key="12">
    <source>
        <dbReference type="ARBA" id="ARBA00022853"/>
    </source>
</evidence>
<evidence type="ECO:0000256" key="5">
    <source>
        <dbReference type="ARBA" id="ARBA00021345"/>
    </source>
</evidence>
<evidence type="ECO:0000256" key="7">
    <source>
        <dbReference type="ARBA" id="ARBA00022679"/>
    </source>
</evidence>
<evidence type="ECO:0000256" key="4">
    <source>
        <dbReference type="ARBA" id="ARBA00012513"/>
    </source>
</evidence>
<feature type="domain" description="FATC" evidence="23">
    <location>
        <begin position="2564"/>
        <end position="2596"/>
    </location>
</feature>
<comment type="function">
    <text evidence="16">Serine/threonine protein kinase which activates checkpoint signaling upon genotoxic stresses such as ionizing radiation (IR), ultraviolet light (UV), or DNA replication stalling, thereby acting as a DNA damage sensor. Recognizes the substrate consensus sequence [ST]-Q. Phosphorylates histone H2A to form H2AS128ph (gamma-H2A) at sites of DNA damage, involved in the regulation of DNA damage response mechanism. Required for the control of telomere length and genome stability.</text>
</comment>
<dbReference type="STRING" id="341454.A0A4S2N268"/>
<dbReference type="SMART" id="SM00802">
    <property type="entry name" value="UME"/>
    <property type="match status" value="1"/>
</dbReference>
<dbReference type="GO" id="GO:0004674">
    <property type="term" value="F:protein serine/threonine kinase activity"/>
    <property type="evidence" value="ECO:0007669"/>
    <property type="project" value="UniProtKB-KW"/>
</dbReference>
<name>A0A4S2N268_9PEZI</name>
<dbReference type="Pfam" id="PF02260">
    <property type="entry name" value="FATC"/>
    <property type="match status" value="1"/>
</dbReference>
<dbReference type="Pfam" id="PF08064">
    <property type="entry name" value="UME"/>
    <property type="match status" value="1"/>
</dbReference>
<feature type="domain" description="FAT" evidence="22">
    <location>
        <begin position="1496"/>
        <end position="2118"/>
    </location>
</feature>
<dbReference type="CDD" id="cd00892">
    <property type="entry name" value="PIKKc_ATR"/>
    <property type="match status" value="1"/>
</dbReference>
<keyword evidence="15" id="KW-0469">Meiosis</keyword>
<evidence type="ECO:0000256" key="2">
    <source>
        <dbReference type="ARBA" id="ARBA00010769"/>
    </source>
</evidence>
<evidence type="ECO:0000256" key="6">
    <source>
        <dbReference type="ARBA" id="ARBA00022527"/>
    </source>
</evidence>
<keyword evidence="14" id="KW-0539">Nucleus</keyword>
<dbReference type="InterPro" id="IPR003152">
    <property type="entry name" value="FATC_dom"/>
</dbReference>
<dbReference type="SMART" id="SM01343">
    <property type="entry name" value="FATC"/>
    <property type="match status" value="1"/>
</dbReference>
<evidence type="ECO:0000256" key="1">
    <source>
        <dbReference type="ARBA" id="ARBA00004123"/>
    </source>
</evidence>